<keyword evidence="2" id="KW-1003">Cell membrane</keyword>
<feature type="transmembrane region" description="Helical" evidence="6">
    <location>
        <begin position="105"/>
        <end position="127"/>
    </location>
</feature>
<dbReference type="GO" id="GO:0005886">
    <property type="term" value="C:plasma membrane"/>
    <property type="evidence" value="ECO:0007669"/>
    <property type="project" value="UniProtKB-SubCell"/>
</dbReference>
<dbReference type="InterPro" id="IPR019108">
    <property type="entry name" value="Caa3_assmbl_CtaG-rel"/>
</dbReference>
<sequence length="303" mass="32190">MRRLGLAALLALMPASALAHAGHDHGSDTPWTWDPWITGPLLLTALLYASGTARLWRRAGAGRGVGTGQAAMFAAGWLALALALVTPLHALGERLFTAHMVEHEVLMVIAAPLLALSRPVGAMLWGLPQGWRRGLGAAAGSRIWSRLWRALTDPLAATVLHAVAIWAWHIPALFAAALENEGLHALQHASFLVTALLFWWSLLCRRGSRAAHGAAIGHLFATALHTGLLGALLVFSNRLWFLDQAGEAARWGLTALEDQQLAGLVMWIPACLAYPIAGLALAGLWIAGAGRRAGEGRHAVGAR</sequence>
<evidence type="ECO:0000256" key="3">
    <source>
        <dbReference type="ARBA" id="ARBA00022692"/>
    </source>
</evidence>
<evidence type="ECO:0000256" key="5">
    <source>
        <dbReference type="ARBA" id="ARBA00023136"/>
    </source>
</evidence>
<gene>
    <name evidence="8" type="ORF">JF625_00975</name>
</gene>
<feature type="transmembrane region" description="Helical" evidence="6">
    <location>
        <begin position="215"/>
        <end position="241"/>
    </location>
</feature>
<evidence type="ECO:0000256" key="7">
    <source>
        <dbReference type="SAM" id="SignalP"/>
    </source>
</evidence>
<proteinExistence type="predicted"/>
<protein>
    <submittedName>
        <fullName evidence="8">Cytochrome c oxidase assembly protein</fullName>
    </submittedName>
</protein>
<dbReference type="AlphaFoldDB" id="A0A952FG41"/>
<dbReference type="Pfam" id="PF09678">
    <property type="entry name" value="Caa3_CtaG"/>
    <property type="match status" value="1"/>
</dbReference>
<feature type="transmembrane region" description="Helical" evidence="6">
    <location>
        <begin position="37"/>
        <end position="56"/>
    </location>
</feature>
<evidence type="ECO:0000256" key="6">
    <source>
        <dbReference type="SAM" id="Phobius"/>
    </source>
</evidence>
<organism evidence="8 9">
    <name type="scientific">Inquilinus limosus</name>
    <dbReference type="NCBI Taxonomy" id="171674"/>
    <lineage>
        <taxon>Bacteria</taxon>
        <taxon>Pseudomonadati</taxon>
        <taxon>Pseudomonadota</taxon>
        <taxon>Alphaproteobacteria</taxon>
        <taxon>Rhodospirillales</taxon>
        <taxon>Rhodospirillaceae</taxon>
        <taxon>Inquilinus</taxon>
    </lineage>
</organism>
<dbReference type="EMBL" id="JAEKLZ010000037">
    <property type="protein sequence ID" value="MBW8723716.1"/>
    <property type="molecule type" value="Genomic_DNA"/>
</dbReference>
<keyword evidence="4 6" id="KW-1133">Transmembrane helix</keyword>
<feature type="signal peptide" evidence="7">
    <location>
        <begin position="1"/>
        <end position="21"/>
    </location>
</feature>
<name>A0A952FG41_9PROT</name>
<comment type="subcellular location">
    <subcellularLocation>
        <location evidence="1">Cell membrane</location>
        <topology evidence="1">Multi-pass membrane protein</topology>
    </subcellularLocation>
</comment>
<keyword evidence="5 6" id="KW-0472">Membrane</keyword>
<feature type="transmembrane region" description="Helical" evidence="6">
    <location>
        <begin position="68"/>
        <end position="85"/>
    </location>
</feature>
<reference evidence="8" key="1">
    <citation type="submission" date="2020-06" db="EMBL/GenBank/DDBJ databases">
        <title>Stable isotope informed genome-resolved metagenomics uncovers potential trophic interactions in rhizosphere soil.</title>
        <authorList>
            <person name="Starr E.P."/>
            <person name="Shi S."/>
            <person name="Blazewicz S.J."/>
            <person name="Koch B.J."/>
            <person name="Probst A.J."/>
            <person name="Hungate B.A."/>
            <person name="Pett-Ridge J."/>
            <person name="Firestone M.K."/>
            <person name="Banfield J.F."/>
        </authorList>
    </citation>
    <scope>NUCLEOTIDE SEQUENCE</scope>
    <source>
        <strain evidence="8">YM_69_17</strain>
    </source>
</reference>
<evidence type="ECO:0000256" key="4">
    <source>
        <dbReference type="ARBA" id="ARBA00022989"/>
    </source>
</evidence>
<comment type="caution">
    <text evidence="8">The sequence shown here is derived from an EMBL/GenBank/DDBJ whole genome shotgun (WGS) entry which is preliminary data.</text>
</comment>
<evidence type="ECO:0000313" key="9">
    <source>
        <dbReference type="Proteomes" id="UP000700706"/>
    </source>
</evidence>
<feature type="transmembrane region" description="Helical" evidence="6">
    <location>
        <begin position="182"/>
        <end position="203"/>
    </location>
</feature>
<keyword evidence="3 6" id="KW-0812">Transmembrane</keyword>
<evidence type="ECO:0000256" key="2">
    <source>
        <dbReference type="ARBA" id="ARBA00022475"/>
    </source>
</evidence>
<feature type="transmembrane region" description="Helical" evidence="6">
    <location>
        <begin position="261"/>
        <end position="287"/>
    </location>
</feature>
<feature type="transmembrane region" description="Helical" evidence="6">
    <location>
        <begin position="147"/>
        <end position="170"/>
    </location>
</feature>
<accession>A0A952FG41</accession>
<evidence type="ECO:0000256" key="1">
    <source>
        <dbReference type="ARBA" id="ARBA00004651"/>
    </source>
</evidence>
<keyword evidence="7" id="KW-0732">Signal</keyword>
<feature type="chain" id="PRO_5037143992" evidence="7">
    <location>
        <begin position="22"/>
        <end position="303"/>
    </location>
</feature>
<evidence type="ECO:0000313" key="8">
    <source>
        <dbReference type="EMBL" id="MBW8723716.1"/>
    </source>
</evidence>
<dbReference type="Proteomes" id="UP000700706">
    <property type="component" value="Unassembled WGS sequence"/>
</dbReference>